<dbReference type="EMBL" id="SLVV01000008">
    <property type="protein sequence ID" value="TCN24167.1"/>
    <property type="molecule type" value="Genomic_DNA"/>
</dbReference>
<evidence type="ECO:0000313" key="4">
    <source>
        <dbReference type="Proteomes" id="UP000295689"/>
    </source>
</evidence>
<keyword evidence="4" id="KW-1185">Reference proteome</keyword>
<dbReference type="InterPro" id="IPR045220">
    <property type="entry name" value="FRHB/FDHB/HCAR-like"/>
</dbReference>
<dbReference type="InterPro" id="IPR007525">
    <property type="entry name" value="FrhB_FdhB_C"/>
</dbReference>
<name>A0A4R2BB61_9BACI</name>
<comment type="caution">
    <text evidence="3">The sequence shown here is derived from an EMBL/GenBank/DDBJ whole genome shotgun (WGS) entry which is preliminary data.</text>
</comment>
<dbReference type="AlphaFoldDB" id="A0A4R2BB61"/>
<evidence type="ECO:0000259" key="1">
    <source>
        <dbReference type="Pfam" id="PF04422"/>
    </source>
</evidence>
<dbReference type="PANTHER" id="PTHR31332:SF0">
    <property type="entry name" value="7-HYDROXYMETHYL CHLOROPHYLL A REDUCTASE, CHLOROPLASTIC"/>
    <property type="match status" value="1"/>
</dbReference>
<reference evidence="3 4" key="1">
    <citation type="journal article" date="2015" name="Stand. Genomic Sci.">
        <title>Genomic Encyclopedia of Bacterial and Archaeal Type Strains, Phase III: the genomes of soil and plant-associated and newly described type strains.</title>
        <authorList>
            <person name="Whitman W.B."/>
            <person name="Woyke T."/>
            <person name="Klenk H.P."/>
            <person name="Zhou Y."/>
            <person name="Lilburn T.G."/>
            <person name="Beck B.J."/>
            <person name="De Vos P."/>
            <person name="Vandamme P."/>
            <person name="Eisen J.A."/>
            <person name="Garrity G."/>
            <person name="Hugenholtz P."/>
            <person name="Kyrpides N.C."/>
        </authorList>
    </citation>
    <scope>NUCLEOTIDE SEQUENCE [LARGE SCALE GENOMIC DNA]</scope>
    <source>
        <strain evidence="3 4">CV53</strain>
    </source>
</reference>
<dbReference type="Pfam" id="PF04422">
    <property type="entry name" value="FrhB_FdhB_N"/>
    <property type="match status" value="1"/>
</dbReference>
<evidence type="ECO:0000313" key="3">
    <source>
        <dbReference type="EMBL" id="TCN24167.1"/>
    </source>
</evidence>
<feature type="domain" description="Coenzyme F420 hydrogenase/dehydrogenase beta subunit N-terminal" evidence="1">
    <location>
        <begin position="99"/>
        <end position="177"/>
    </location>
</feature>
<organism evidence="3 4">
    <name type="scientific">Mesobacillus foraminis</name>
    <dbReference type="NCBI Taxonomy" id="279826"/>
    <lineage>
        <taxon>Bacteria</taxon>
        <taxon>Bacillati</taxon>
        <taxon>Bacillota</taxon>
        <taxon>Bacilli</taxon>
        <taxon>Bacillales</taxon>
        <taxon>Bacillaceae</taxon>
        <taxon>Mesobacillus</taxon>
    </lineage>
</organism>
<dbReference type="RefSeq" id="WP_132008307.1">
    <property type="nucleotide sequence ID" value="NZ_JABUHM010000007.1"/>
</dbReference>
<dbReference type="Proteomes" id="UP000295689">
    <property type="component" value="Unassembled WGS sequence"/>
</dbReference>
<dbReference type="InterPro" id="IPR007516">
    <property type="entry name" value="Co_F420_Hydgase/DH_bsu_N"/>
</dbReference>
<dbReference type="PANTHER" id="PTHR31332">
    <property type="entry name" value="7-HYDROXYMETHYL CHLOROPHYLL A REDUCTASE, CHLOROPLASTIC"/>
    <property type="match status" value="1"/>
</dbReference>
<proteinExistence type="predicted"/>
<protein>
    <submittedName>
        <fullName evidence="3">Coenzyme F420-reducing hydrogenase beta subunit</fullName>
    </submittedName>
</protein>
<dbReference type="GO" id="GO:0052592">
    <property type="term" value="F:oxidoreductase activity, acting on CH or CH2 groups, with an iron-sulfur protein as acceptor"/>
    <property type="evidence" value="ECO:0007669"/>
    <property type="project" value="TreeGrafter"/>
</dbReference>
<evidence type="ECO:0000259" key="2">
    <source>
        <dbReference type="Pfam" id="PF04432"/>
    </source>
</evidence>
<dbReference type="Pfam" id="PF04432">
    <property type="entry name" value="FrhB_FdhB_C"/>
    <property type="match status" value="1"/>
</dbReference>
<accession>A0A4R2BB61</accession>
<feature type="domain" description="Coenzyme F420 hydrogenase/dehydrogenase beta subunit C-terminal" evidence="2">
    <location>
        <begin position="186"/>
        <end position="353"/>
    </location>
</feature>
<sequence>MNENIKELMNSVVQNDYCIGCGICATLKGSQLTMGLDEDGKFRPFEENSTQNSKMDINPLTVCPFSNYSKNEDEIGKIAFNLENKANFNEYTGYYLKNYASYVKEGEFRKKGSSGGMGSWIASQLLRLNLVDGILHVKAKNDSDNNMLFEYQISYSEADLSKGAKSKYYPVEMSKVINLVKENEGRYALIGIPCFIKSVRLLAEHDEIIRDRIKFFIGLVCGHLKSEMFAKSMGWQMGIEPANLKSIDFRKKLVGKAANNYGVEVTGDVKGKRVVLSSPTKSLYTTNWGHGLFKYNACEYCDDVVGETADVTVGDAWLPKYTNDSMGTNVVIVRNPIIQNIIEDNRDQLFLEEITTQEVYQSQASGFKHRREGLSYRLYLKDVNGESRPNKRVQPSNDISEKRKRVYEKRIQLYKQSFDAYKEAVKVNDFNVFVTYMNPIIKNYDKMAGPSTVRKILRKVKRGVYLVLNKAN</sequence>
<gene>
    <name evidence="3" type="ORF">EV146_108282</name>
</gene>